<keyword evidence="3" id="KW-1185">Reference proteome</keyword>
<dbReference type="AlphaFoldDB" id="A0A4S8LT15"/>
<protein>
    <submittedName>
        <fullName evidence="2">Uncharacterized protein</fullName>
    </submittedName>
</protein>
<feature type="compositionally biased region" description="Basic and acidic residues" evidence="1">
    <location>
        <begin position="107"/>
        <end position="120"/>
    </location>
</feature>
<dbReference type="EMBL" id="ML179288">
    <property type="protein sequence ID" value="THU92078.1"/>
    <property type="molecule type" value="Genomic_DNA"/>
</dbReference>
<evidence type="ECO:0000313" key="2">
    <source>
        <dbReference type="EMBL" id="THU92078.1"/>
    </source>
</evidence>
<feature type="region of interest" description="Disordered" evidence="1">
    <location>
        <begin position="1"/>
        <end position="25"/>
    </location>
</feature>
<gene>
    <name evidence="2" type="ORF">K435DRAFT_862803</name>
</gene>
<dbReference type="SUPFAM" id="SSF47807">
    <property type="entry name" value="5' to 3' exonuclease, C-terminal subdomain"/>
    <property type="match status" value="1"/>
</dbReference>
<dbReference type="InterPro" id="IPR036279">
    <property type="entry name" value="5-3_exonuclease_C_sf"/>
</dbReference>
<dbReference type="Proteomes" id="UP000297245">
    <property type="component" value="Unassembled WGS sequence"/>
</dbReference>
<sequence length="141" mass="15086">MTTRLPQPIKGAGPKSAPKLIREHGSLDKLKVEDLRANISKDAEKVSAQEAAAAELASEDEKGEPEEEDELTPTSNVERPCSSDVEMDGNEDGEESAAKKNKSKSKTSAEGKGKEKDANSSKKKSKTTKGKVRSKRGCTDA</sequence>
<organism evidence="2 3">
    <name type="scientific">Dendrothele bispora (strain CBS 962.96)</name>
    <dbReference type="NCBI Taxonomy" id="1314807"/>
    <lineage>
        <taxon>Eukaryota</taxon>
        <taxon>Fungi</taxon>
        <taxon>Dikarya</taxon>
        <taxon>Basidiomycota</taxon>
        <taxon>Agaricomycotina</taxon>
        <taxon>Agaricomycetes</taxon>
        <taxon>Agaricomycetidae</taxon>
        <taxon>Agaricales</taxon>
        <taxon>Agaricales incertae sedis</taxon>
        <taxon>Dendrothele</taxon>
    </lineage>
</organism>
<proteinExistence type="predicted"/>
<evidence type="ECO:0000313" key="3">
    <source>
        <dbReference type="Proteomes" id="UP000297245"/>
    </source>
</evidence>
<feature type="compositionally biased region" description="Acidic residues" evidence="1">
    <location>
        <begin position="85"/>
        <end position="95"/>
    </location>
</feature>
<name>A0A4S8LT15_DENBC</name>
<evidence type="ECO:0000256" key="1">
    <source>
        <dbReference type="SAM" id="MobiDB-lite"/>
    </source>
</evidence>
<feature type="compositionally biased region" description="Acidic residues" evidence="1">
    <location>
        <begin position="57"/>
        <end position="71"/>
    </location>
</feature>
<accession>A0A4S8LT15</accession>
<feature type="compositionally biased region" description="Basic residues" evidence="1">
    <location>
        <begin position="121"/>
        <end position="141"/>
    </location>
</feature>
<reference evidence="2 3" key="1">
    <citation type="journal article" date="2019" name="Nat. Ecol. Evol.">
        <title>Megaphylogeny resolves global patterns of mushroom evolution.</title>
        <authorList>
            <person name="Varga T."/>
            <person name="Krizsan K."/>
            <person name="Foldi C."/>
            <person name="Dima B."/>
            <person name="Sanchez-Garcia M."/>
            <person name="Sanchez-Ramirez S."/>
            <person name="Szollosi G.J."/>
            <person name="Szarkandi J.G."/>
            <person name="Papp V."/>
            <person name="Albert L."/>
            <person name="Andreopoulos W."/>
            <person name="Angelini C."/>
            <person name="Antonin V."/>
            <person name="Barry K.W."/>
            <person name="Bougher N.L."/>
            <person name="Buchanan P."/>
            <person name="Buyck B."/>
            <person name="Bense V."/>
            <person name="Catcheside P."/>
            <person name="Chovatia M."/>
            <person name="Cooper J."/>
            <person name="Damon W."/>
            <person name="Desjardin D."/>
            <person name="Finy P."/>
            <person name="Geml J."/>
            <person name="Haridas S."/>
            <person name="Hughes K."/>
            <person name="Justo A."/>
            <person name="Karasinski D."/>
            <person name="Kautmanova I."/>
            <person name="Kiss B."/>
            <person name="Kocsube S."/>
            <person name="Kotiranta H."/>
            <person name="LaButti K.M."/>
            <person name="Lechner B.E."/>
            <person name="Liimatainen K."/>
            <person name="Lipzen A."/>
            <person name="Lukacs Z."/>
            <person name="Mihaltcheva S."/>
            <person name="Morgado L.N."/>
            <person name="Niskanen T."/>
            <person name="Noordeloos M.E."/>
            <person name="Ohm R.A."/>
            <person name="Ortiz-Santana B."/>
            <person name="Ovrebo C."/>
            <person name="Racz N."/>
            <person name="Riley R."/>
            <person name="Savchenko A."/>
            <person name="Shiryaev A."/>
            <person name="Soop K."/>
            <person name="Spirin V."/>
            <person name="Szebenyi C."/>
            <person name="Tomsovsky M."/>
            <person name="Tulloss R.E."/>
            <person name="Uehling J."/>
            <person name="Grigoriev I.V."/>
            <person name="Vagvolgyi C."/>
            <person name="Papp T."/>
            <person name="Martin F.M."/>
            <person name="Miettinen O."/>
            <person name="Hibbett D.S."/>
            <person name="Nagy L.G."/>
        </authorList>
    </citation>
    <scope>NUCLEOTIDE SEQUENCE [LARGE SCALE GENOMIC DNA]</scope>
    <source>
        <strain evidence="2 3">CBS 962.96</strain>
    </source>
</reference>
<feature type="region of interest" description="Disordered" evidence="1">
    <location>
        <begin position="43"/>
        <end position="141"/>
    </location>
</feature>